<dbReference type="AlphaFoldDB" id="A0AA38UA95"/>
<keyword evidence="2" id="KW-1185">Reference proteome</keyword>
<dbReference type="Proteomes" id="UP001163846">
    <property type="component" value="Unassembled WGS sequence"/>
</dbReference>
<comment type="caution">
    <text evidence="1">The sequence shown here is derived from an EMBL/GenBank/DDBJ whole genome shotgun (WGS) entry which is preliminary data.</text>
</comment>
<name>A0AA38UA95_9AGAR</name>
<protein>
    <submittedName>
        <fullName evidence="1">Uncharacterized protein</fullName>
    </submittedName>
</protein>
<gene>
    <name evidence="1" type="ORF">F5878DRAFT_308051</name>
</gene>
<proteinExistence type="predicted"/>
<dbReference type="EMBL" id="MU806409">
    <property type="protein sequence ID" value="KAJ3835467.1"/>
    <property type="molecule type" value="Genomic_DNA"/>
</dbReference>
<reference evidence="1" key="1">
    <citation type="submission" date="2022-08" db="EMBL/GenBank/DDBJ databases">
        <authorList>
            <consortium name="DOE Joint Genome Institute"/>
            <person name="Min B."/>
            <person name="Riley R."/>
            <person name="Sierra-Patev S."/>
            <person name="Naranjo-Ortiz M."/>
            <person name="Looney B."/>
            <person name="Konkel Z."/>
            <person name="Slot J.C."/>
            <person name="Sakamoto Y."/>
            <person name="Steenwyk J.L."/>
            <person name="Rokas A."/>
            <person name="Carro J."/>
            <person name="Camarero S."/>
            <person name="Ferreira P."/>
            <person name="Molpeceres G."/>
            <person name="Ruiz-Duenas F.J."/>
            <person name="Serrano A."/>
            <person name="Henrissat B."/>
            <person name="Drula E."/>
            <person name="Hughes K.W."/>
            <person name="Mata J.L."/>
            <person name="Ishikawa N.K."/>
            <person name="Vargas-Isla R."/>
            <person name="Ushijima S."/>
            <person name="Smith C.A."/>
            <person name="Ahrendt S."/>
            <person name="Andreopoulos W."/>
            <person name="He G."/>
            <person name="Labutti K."/>
            <person name="Lipzen A."/>
            <person name="Ng V."/>
            <person name="Sandor L."/>
            <person name="Barry K."/>
            <person name="Martinez A.T."/>
            <person name="Xiao Y."/>
            <person name="Gibbons J.G."/>
            <person name="Terashima K."/>
            <person name="Hibbett D.S."/>
            <person name="Grigoriev I.V."/>
        </authorList>
    </citation>
    <scope>NUCLEOTIDE SEQUENCE</scope>
    <source>
        <strain evidence="1">TFB9207</strain>
    </source>
</reference>
<evidence type="ECO:0000313" key="2">
    <source>
        <dbReference type="Proteomes" id="UP001163846"/>
    </source>
</evidence>
<evidence type="ECO:0000313" key="1">
    <source>
        <dbReference type="EMBL" id="KAJ3835467.1"/>
    </source>
</evidence>
<organism evidence="1 2">
    <name type="scientific">Lentinula raphanica</name>
    <dbReference type="NCBI Taxonomy" id="153919"/>
    <lineage>
        <taxon>Eukaryota</taxon>
        <taxon>Fungi</taxon>
        <taxon>Dikarya</taxon>
        <taxon>Basidiomycota</taxon>
        <taxon>Agaricomycotina</taxon>
        <taxon>Agaricomycetes</taxon>
        <taxon>Agaricomycetidae</taxon>
        <taxon>Agaricales</taxon>
        <taxon>Marasmiineae</taxon>
        <taxon>Omphalotaceae</taxon>
        <taxon>Lentinula</taxon>
    </lineage>
</organism>
<sequence length="501" mass="57422">MSKAVSPLIRWIMFPSPNFDMQLPLPLPNELLHLIIDYIAYTPIFPLSTSHSLFKYTSPELLALSETNWRLRRVCLPLLFANIEIRYTRDVEKLKEHLVLLSKYTKILFLDVKSHYRVAFSETGEQILLQILPQLEQLCHVELCYCPTITNLFRAILAHPKITSVLVHQLPHESMHDSDLSKVILNEQNLFSPPSDAHFENCLKHGMRVMELQLYESEILAPEFELMTFPGLTKIEIIGFLPASFSWLSVLSSTHPTLNELQLSQLSGCKRDFTRHTPPFISSFLTESQRLNLQKSLKVREIGIRRTSTQFSQGCYVMRLTLAVASTSLLDILTLVVTSFPKLEALTLCPRNRHGPQTAHHFNYHDIATVLRQFLCLRTLSLRKIFRLLDFGNDESFLPIRPVDSSNMLDVICSRAETGLLWYASRIAKDMRSLDAILIDESGYTDDSRERWCLRGWLDVLNGNRDVGGTIQRSPRCLGREILLETRMLPLGLLAMDVSES</sequence>
<accession>A0AA38UA95</accession>